<proteinExistence type="predicted"/>
<comment type="caution">
    <text evidence="1">The sequence shown here is derived from an EMBL/GenBank/DDBJ whole genome shotgun (WGS) entry which is preliminary data.</text>
</comment>
<name>A0AAW6FSS2_9FIRM</name>
<protein>
    <submittedName>
        <fullName evidence="1">Uncharacterized protein</fullName>
    </submittedName>
</protein>
<accession>A0AAW6FSS2</accession>
<gene>
    <name evidence="1" type="ORF">POG00_04460</name>
</gene>
<dbReference type="Proteomes" id="UP001220658">
    <property type="component" value="Unassembled WGS sequence"/>
</dbReference>
<evidence type="ECO:0000313" key="1">
    <source>
        <dbReference type="EMBL" id="MDC0827960.1"/>
    </source>
</evidence>
<reference evidence="1" key="1">
    <citation type="submission" date="2023-01" db="EMBL/GenBank/DDBJ databases">
        <title>Human gut microbiome strain richness.</title>
        <authorList>
            <person name="Chen-Liaw A."/>
        </authorList>
    </citation>
    <scope>NUCLEOTIDE SEQUENCE</scope>
    <source>
        <strain evidence="1">D55st1_G4_D55t1_190419</strain>
    </source>
</reference>
<evidence type="ECO:0000313" key="2">
    <source>
        <dbReference type="Proteomes" id="UP001220658"/>
    </source>
</evidence>
<organism evidence="1 2">
    <name type="scientific">Faecalitalea cylindroides</name>
    <dbReference type="NCBI Taxonomy" id="39483"/>
    <lineage>
        <taxon>Bacteria</taxon>
        <taxon>Bacillati</taxon>
        <taxon>Bacillota</taxon>
        <taxon>Erysipelotrichia</taxon>
        <taxon>Erysipelotrichales</taxon>
        <taxon>Erysipelotrichaceae</taxon>
        <taxon>Faecalitalea</taxon>
    </lineage>
</organism>
<sequence length="231" mass="27656">MALFDLVKQEIHCKEGLGCLILDLSAYFPYINQEVCELSFRYKVEDGEWVDPTDYKLNHRYPNTDYRTVTKRYGRRVSRVGYPIFVNLNDVKNKLFFLELKFCLSFKFSKTEYCTVIPMHLNMSKENSVAFLEVRYMMKEKEEDNESWYLQIHEEGTIDVDHHVIEKDIYWSMFPEITRDSFGFKDIEVFPLDLSVKEETNDVLHYIKKLEADEPISLRPQSEKELLYNYD</sequence>
<dbReference type="EMBL" id="JAQNCK010000009">
    <property type="protein sequence ID" value="MDC0827960.1"/>
    <property type="molecule type" value="Genomic_DNA"/>
</dbReference>
<dbReference type="RefSeq" id="WP_195191136.1">
    <property type="nucleotide sequence ID" value="NZ_JADMUL010000011.1"/>
</dbReference>
<dbReference type="AlphaFoldDB" id="A0AAW6FSS2"/>